<dbReference type="RefSeq" id="WP_188431739.1">
    <property type="nucleotide sequence ID" value="NZ_BAABKH010000006.1"/>
</dbReference>
<evidence type="ECO:0000313" key="10">
    <source>
        <dbReference type="EMBL" id="GGF58172.1"/>
    </source>
</evidence>
<feature type="transmembrane region" description="Helical" evidence="8">
    <location>
        <begin position="472"/>
        <end position="491"/>
    </location>
</feature>
<dbReference type="PANTHER" id="PTHR30572">
    <property type="entry name" value="MEMBRANE COMPONENT OF TRANSPORTER-RELATED"/>
    <property type="match status" value="1"/>
</dbReference>
<keyword evidence="2" id="KW-1003">Cell membrane</keyword>
<dbReference type="AlphaFoldDB" id="A0A917BVB0"/>
<feature type="transmembrane region" description="Helical" evidence="8">
    <location>
        <begin position="386"/>
        <end position="407"/>
    </location>
</feature>
<evidence type="ECO:0000256" key="5">
    <source>
        <dbReference type="ARBA" id="ARBA00023136"/>
    </source>
</evidence>
<evidence type="ECO:0000256" key="4">
    <source>
        <dbReference type="ARBA" id="ARBA00022989"/>
    </source>
</evidence>
<name>A0A917BVB0_9MICO</name>
<evidence type="ECO:0000256" key="2">
    <source>
        <dbReference type="ARBA" id="ARBA00022475"/>
    </source>
</evidence>
<keyword evidence="3 8" id="KW-0812">Transmembrane</keyword>
<keyword evidence="4 8" id="KW-1133">Transmembrane helix</keyword>
<feature type="domain" description="ABC3 transporter permease C-terminal" evidence="9">
    <location>
        <begin position="248"/>
        <end position="369"/>
    </location>
</feature>
<comment type="similarity">
    <text evidence="6">Belongs to the ABC-4 integral membrane protein family.</text>
</comment>
<dbReference type="PANTHER" id="PTHR30572:SF4">
    <property type="entry name" value="ABC TRANSPORTER PERMEASE YTRF"/>
    <property type="match status" value="1"/>
</dbReference>
<feature type="domain" description="ABC3 transporter permease C-terminal" evidence="9">
    <location>
        <begin position="724"/>
        <end position="841"/>
    </location>
</feature>
<keyword evidence="11" id="KW-1185">Reference proteome</keyword>
<feature type="transmembrane region" description="Helical" evidence="8">
    <location>
        <begin position="342"/>
        <end position="365"/>
    </location>
</feature>
<dbReference type="GO" id="GO:0022857">
    <property type="term" value="F:transmembrane transporter activity"/>
    <property type="evidence" value="ECO:0007669"/>
    <property type="project" value="TreeGrafter"/>
</dbReference>
<evidence type="ECO:0000256" key="8">
    <source>
        <dbReference type="SAM" id="Phobius"/>
    </source>
</evidence>
<protein>
    <submittedName>
        <fullName evidence="10">ABC transporter permease</fullName>
    </submittedName>
</protein>
<feature type="transmembrane region" description="Helical" evidence="8">
    <location>
        <begin position="811"/>
        <end position="831"/>
    </location>
</feature>
<dbReference type="InterPro" id="IPR003838">
    <property type="entry name" value="ABC3_permease_C"/>
</dbReference>
<feature type="transmembrane region" description="Helical" evidence="8">
    <location>
        <begin position="716"/>
        <end position="745"/>
    </location>
</feature>
<feature type="transmembrane region" description="Helical" evidence="8">
    <location>
        <begin position="766"/>
        <end position="791"/>
    </location>
</feature>
<dbReference type="Proteomes" id="UP000605670">
    <property type="component" value="Unassembled WGS sequence"/>
</dbReference>
<feature type="transmembrane region" description="Helical" evidence="8">
    <location>
        <begin position="240"/>
        <end position="270"/>
    </location>
</feature>
<dbReference type="EMBL" id="BMEM01000005">
    <property type="protein sequence ID" value="GGF58172.1"/>
    <property type="molecule type" value="Genomic_DNA"/>
</dbReference>
<evidence type="ECO:0000256" key="1">
    <source>
        <dbReference type="ARBA" id="ARBA00004651"/>
    </source>
</evidence>
<gene>
    <name evidence="10" type="ORF">GCM10011366_27450</name>
</gene>
<organism evidence="10 11">
    <name type="scientific">Ornithinimicrobium tianjinense</name>
    <dbReference type="NCBI Taxonomy" id="1195761"/>
    <lineage>
        <taxon>Bacteria</taxon>
        <taxon>Bacillati</taxon>
        <taxon>Actinomycetota</taxon>
        <taxon>Actinomycetes</taxon>
        <taxon>Micrococcales</taxon>
        <taxon>Ornithinimicrobiaceae</taxon>
        <taxon>Ornithinimicrobium</taxon>
    </lineage>
</organism>
<feature type="transmembrane region" description="Helical" evidence="8">
    <location>
        <begin position="291"/>
        <end position="322"/>
    </location>
</feature>
<evidence type="ECO:0000259" key="9">
    <source>
        <dbReference type="Pfam" id="PF02687"/>
    </source>
</evidence>
<dbReference type="Pfam" id="PF02687">
    <property type="entry name" value="FtsX"/>
    <property type="match status" value="2"/>
</dbReference>
<comment type="caution">
    <text evidence="10">The sequence shown here is derived from an EMBL/GenBank/DDBJ whole genome shotgun (WGS) entry which is preliminary data.</text>
</comment>
<dbReference type="GO" id="GO:0005886">
    <property type="term" value="C:plasma membrane"/>
    <property type="evidence" value="ECO:0007669"/>
    <property type="project" value="UniProtKB-SubCell"/>
</dbReference>
<dbReference type="InterPro" id="IPR050250">
    <property type="entry name" value="Macrolide_Exporter_MacB"/>
</dbReference>
<reference evidence="10" key="2">
    <citation type="submission" date="2020-09" db="EMBL/GenBank/DDBJ databases">
        <authorList>
            <person name="Sun Q."/>
            <person name="Zhou Y."/>
        </authorList>
    </citation>
    <scope>NUCLEOTIDE SEQUENCE</scope>
    <source>
        <strain evidence="10">CGMCC 1.12160</strain>
    </source>
</reference>
<keyword evidence="5 8" id="KW-0472">Membrane</keyword>
<feature type="region of interest" description="Disordered" evidence="7">
    <location>
        <begin position="515"/>
        <end position="545"/>
    </location>
</feature>
<comment type="subcellular location">
    <subcellularLocation>
        <location evidence="1">Cell membrane</location>
        <topology evidence="1">Multi-pass membrane protein</topology>
    </subcellularLocation>
</comment>
<accession>A0A917BVB0</accession>
<proteinExistence type="inferred from homology"/>
<sequence length="849" mass="84810">MTTGLASRGRRLLSAAVAIVIGTAFLTASLVVLGTAKAGTEEAVAAGFRDADLVVSRTEAATLDAAGYDKVAALDGVGRVRGETTVGVHRGQQDFLPAAPVPVAGVSLLAGDLPAATGEVLINQQLADDGFGPGDALEVTPFPGPEGERPPVTLTVSGVADLGPTNPVLDFGPGLATTDATLRSLDPMLTYDAVVLHLQPGATEAQVRAALADAIPGAEVQTGPEAAEARVATMTGETEVFAAVLLGFGAVALLTAAIVIANTFTITLAQRTGELALLRCIGATRAQVRRWVVLEAVVLGAVASAAGVGLGVAAGAGLVALGRRLDLGVPLDLGLQLDPVSLLLPVLVGTVVTVLASLWPAVRATRVSPLAALRPVGPAADRFRMGWVRLALSLALVGSGVAAMLYAASARDVLAGVAGGVVSFVGVLVGGTLLVPAAVRALGVGARAAGVPGRLAVDNAVRHPGRAAATSAALLVGVTLITMTSVGAATGERTALGEIDKEYAVDLLLTSGSVVPDETGRAGSGESEGEGDGVPVGGPASPDSMVPVPLSPLVADQLADVRGVAEVVTGEVAPVVLGESWAVTTALAVDPQDLSAVVRSAELVASLEPGTVGLSDLDLAVNGLEPGDTLTVHGTRADLDLTVVELGLGQAVALHPDTLNELAGDDVSPGGVLARLAADADLAHVMGEVDRIAAADALLVEGGAISRATVVRVLDVLVIVATALLGVAVLIAVVGIANTLSLSVVERHREHALLRGLGLTRGQMRGMLLTEGVLLAVVSAGLGLTLGMGYAFLGIQTLLPVDTEARLAVPWARVGVIVGVALLAGVLASVLPARRATRVSPAEGLAAGR</sequence>
<reference evidence="10" key="1">
    <citation type="journal article" date="2014" name="Int. J. Syst. Evol. Microbiol.">
        <title>Complete genome sequence of Corynebacterium casei LMG S-19264T (=DSM 44701T), isolated from a smear-ripened cheese.</title>
        <authorList>
            <consortium name="US DOE Joint Genome Institute (JGI-PGF)"/>
            <person name="Walter F."/>
            <person name="Albersmeier A."/>
            <person name="Kalinowski J."/>
            <person name="Ruckert C."/>
        </authorList>
    </citation>
    <scope>NUCLEOTIDE SEQUENCE</scope>
    <source>
        <strain evidence="10">CGMCC 1.12160</strain>
    </source>
</reference>
<evidence type="ECO:0000256" key="3">
    <source>
        <dbReference type="ARBA" id="ARBA00022692"/>
    </source>
</evidence>
<feature type="transmembrane region" description="Helical" evidence="8">
    <location>
        <begin position="12"/>
        <end position="33"/>
    </location>
</feature>
<evidence type="ECO:0000256" key="7">
    <source>
        <dbReference type="SAM" id="MobiDB-lite"/>
    </source>
</evidence>
<evidence type="ECO:0000256" key="6">
    <source>
        <dbReference type="ARBA" id="ARBA00038076"/>
    </source>
</evidence>
<feature type="transmembrane region" description="Helical" evidence="8">
    <location>
        <begin position="413"/>
        <end position="439"/>
    </location>
</feature>
<evidence type="ECO:0000313" key="11">
    <source>
        <dbReference type="Proteomes" id="UP000605670"/>
    </source>
</evidence>